<feature type="region of interest" description="Disordered" evidence="1">
    <location>
        <begin position="483"/>
        <end position="614"/>
    </location>
</feature>
<dbReference type="InterPro" id="IPR013078">
    <property type="entry name" value="His_Pase_superF_clade-1"/>
</dbReference>
<dbReference type="VEuPathDB" id="FungiDB:PV10_02911"/>
<keyword evidence="3" id="KW-1185">Reference proteome</keyword>
<feature type="compositionally biased region" description="Low complexity" evidence="1">
    <location>
        <begin position="220"/>
        <end position="229"/>
    </location>
</feature>
<dbReference type="InterPro" id="IPR029033">
    <property type="entry name" value="His_PPase_superfam"/>
</dbReference>
<accession>A0A0D1ZMM6</accession>
<evidence type="ECO:0000313" key="2">
    <source>
        <dbReference type="EMBL" id="KIV95234.1"/>
    </source>
</evidence>
<dbReference type="OMA" id="WDSMRAP"/>
<feature type="compositionally biased region" description="Polar residues" evidence="1">
    <location>
        <begin position="496"/>
        <end position="512"/>
    </location>
</feature>
<dbReference type="Gene3D" id="3.40.50.1240">
    <property type="entry name" value="Phosphoglycerate mutase-like"/>
    <property type="match status" value="2"/>
</dbReference>
<dbReference type="SMART" id="SM00855">
    <property type="entry name" value="PGAM"/>
    <property type="match status" value="1"/>
</dbReference>
<reference evidence="2 3" key="1">
    <citation type="submission" date="2015-01" db="EMBL/GenBank/DDBJ databases">
        <title>The Genome Sequence of Exophiala mesophila CBS40295.</title>
        <authorList>
            <consortium name="The Broad Institute Genomics Platform"/>
            <person name="Cuomo C."/>
            <person name="de Hoog S."/>
            <person name="Gorbushina A."/>
            <person name="Stielow B."/>
            <person name="Teixiera M."/>
            <person name="Abouelleil A."/>
            <person name="Chapman S.B."/>
            <person name="Priest M."/>
            <person name="Young S.K."/>
            <person name="Wortman J."/>
            <person name="Nusbaum C."/>
            <person name="Birren B."/>
        </authorList>
    </citation>
    <scope>NUCLEOTIDE SEQUENCE [LARGE SCALE GENOMIC DNA]</scope>
    <source>
        <strain evidence="2 3">CBS 40295</strain>
    </source>
</reference>
<feature type="region of interest" description="Disordered" evidence="1">
    <location>
        <begin position="60"/>
        <end position="87"/>
    </location>
</feature>
<gene>
    <name evidence="2" type="ORF">PV10_02911</name>
</gene>
<dbReference type="AlphaFoldDB" id="A0A0D1ZMM6"/>
<dbReference type="SUPFAM" id="SSF53254">
    <property type="entry name" value="Phosphoglycerate mutase-like"/>
    <property type="match status" value="1"/>
</dbReference>
<dbReference type="PANTHER" id="PTHR16469:SF27">
    <property type="entry name" value="UBIQUITIN-ASSOCIATED AND SH3 DOMAIN-CONTAINING BA-RELATED"/>
    <property type="match status" value="1"/>
</dbReference>
<name>A0A0D1ZMM6_EXOME</name>
<dbReference type="GeneID" id="27320756"/>
<dbReference type="InterPro" id="IPR051710">
    <property type="entry name" value="Phosphatase_SH3-domain"/>
</dbReference>
<sequence>MTKQPAVIIIARHGARLDQADRNWVLDAQKPYDPPLSYSGWMQCQTLGVRINNELHNLDSAAGRGRSTSQKGDTSPEDDPPPPKKRKIIIHSSPFTRCIQTSVAIAAGIQHPQNHTGPRYRSRPRSSRSALSPTEQPDPISQTPEPEPNSLRRTSSKDRQSTNRLGYNTCLLRIDAFLGEWLSPGYFENGPQPPPSAVLTSEAKFMLQEPQEEIKGADLSQSFSSDMSSVDGEEKENAPSSTSTQEKTGLRAMAAAGHSFPKRARNISFGTELANGARILNRALRQAVGYTPPMPNYAIAASANIPPGFVAHARDGCIQLDKDWDSQNEPLNWGDGGPFGEEWSSMHRRFRTGFQKMVDYYENLGSSDSADAGEDDIVLVLVTHQAGCNALIRLLTGAPALHDIGTASLTLAVRQPNVEASAKTAVSPTRRRGSLDCGFADDYDVKIIASTDHLRAPSNPLGLNSPRLGISPALASRRVVGADSPEGLSLGEPLTSRGSSGPSLTRSLSQRASIAEGMPLPANPTGLWRRGSRYSRDESPDPSDSGATNSARSGTTSESIPEEHGGGAVSDKSKLNNQLLPVRSASQRGLWGGEAITRDRSPGKRRWTAVERSP</sequence>
<organism evidence="2 3">
    <name type="scientific">Exophiala mesophila</name>
    <name type="common">Black yeast-like fungus</name>
    <dbReference type="NCBI Taxonomy" id="212818"/>
    <lineage>
        <taxon>Eukaryota</taxon>
        <taxon>Fungi</taxon>
        <taxon>Dikarya</taxon>
        <taxon>Ascomycota</taxon>
        <taxon>Pezizomycotina</taxon>
        <taxon>Eurotiomycetes</taxon>
        <taxon>Chaetothyriomycetidae</taxon>
        <taxon>Chaetothyriales</taxon>
        <taxon>Herpotrichiellaceae</taxon>
        <taxon>Exophiala</taxon>
    </lineage>
</organism>
<feature type="region of interest" description="Disordered" evidence="1">
    <location>
        <begin position="108"/>
        <end position="162"/>
    </location>
</feature>
<feature type="compositionally biased region" description="Polar residues" evidence="1">
    <location>
        <begin position="238"/>
        <end position="247"/>
    </location>
</feature>
<evidence type="ECO:0000313" key="3">
    <source>
        <dbReference type="Proteomes" id="UP000054302"/>
    </source>
</evidence>
<dbReference type="OrthoDB" id="3898179at2759"/>
<dbReference type="HOGENOM" id="CLU_018502_1_0_1"/>
<evidence type="ECO:0000256" key="1">
    <source>
        <dbReference type="SAM" id="MobiDB-lite"/>
    </source>
</evidence>
<dbReference type="STRING" id="212818.A0A0D1ZMM6"/>
<dbReference type="EMBL" id="KN847521">
    <property type="protein sequence ID" value="KIV95234.1"/>
    <property type="molecule type" value="Genomic_DNA"/>
</dbReference>
<feature type="compositionally biased region" description="Polar residues" evidence="1">
    <location>
        <begin position="545"/>
        <end position="559"/>
    </location>
</feature>
<proteinExistence type="predicted"/>
<dbReference type="Proteomes" id="UP000054302">
    <property type="component" value="Unassembled WGS sequence"/>
</dbReference>
<feature type="region of interest" description="Disordered" evidence="1">
    <location>
        <begin position="213"/>
        <end position="251"/>
    </location>
</feature>
<feature type="compositionally biased region" description="Polar residues" evidence="1">
    <location>
        <begin position="575"/>
        <end position="587"/>
    </location>
</feature>
<protein>
    <submittedName>
        <fullName evidence="2">Uncharacterized protein</fullName>
    </submittedName>
</protein>
<dbReference type="RefSeq" id="XP_016226808.1">
    <property type="nucleotide sequence ID" value="XM_016367290.1"/>
</dbReference>
<dbReference type="PANTHER" id="PTHR16469">
    <property type="entry name" value="UBIQUITIN-ASSOCIATED AND SH3 DOMAIN-CONTAINING BA-RELATED"/>
    <property type="match status" value="1"/>
</dbReference>